<keyword evidence="1" id="KW-1133">Transmembrane helix</keyword>
<keyword evidence="1" id="KW-0472">Membrane</keyword>
<reference evidence="3" key="1">
    <citation type="submission" date="2018-12" db="EMBL/GenBank/DDBJ databases">
        <title>Dusodibacter welbiota gen. nov., sp. nov., isolated from human faeces and emended description of the Oscillibacter genus.</title>
        <authorList>
            <person name="Le Roy T."/>
            <person name="Van der Smissen P."/>
            <person name="Delzenne N."/>
            <person name="Muccioli G."/>
            <person name="Collet J.F."/>
            <person name="Cani P.D."/>
        </authorList>
    </citation>
    <scope>NUCLEOTIDE SEQUENCE [LARGE SCALE GENOMIC DNA]</scope>
    <source>
        <strain evidence="3">J115</strain>
    </source>
</reference>
<accession>A0A7T7IFX3</accession>
<dbReference type="GeneID" id="89520803"/>
<sequence>MNRPSAGWIVCLLLCGMLIAGVFYLIGYKAAYDRMENTVPSTVEVSVAWQKVSPCGS</sequence>
<protein>
    <submittedName>
        <fullName evidence="2">Uncharacterized protein</fullName>
    </submittedName>
</protein>
<dbReference type="EMBL" id="CP034413">
    <property type="protein sequence ID" value="QQL05886.1"/>
    <property type="molecule type" value="Genomic_DNA"/>
</dbReference>
<evidence type="ECO:0000313" key="3">
    <source>
        <dbReference type="Proteomes" id="UP000298642"/>
    </source>
</evidence>
<evidence type="ECO:0000256" key="1">
    <source>
        <dbReference type="SAM" id="Phobius"/>
    </source>
</evidence>
<proteinExistence type="predicted"/>
<dbReference type="KEGG" id="obj:EIO64_18505"/>
<organism evidence="2 3">
    <name type="scientific">Dysosmobacter welbionis</name>
    <dbReference type="NCBI Taxonomy" id="2093857"/>
    <lineage>
        <taxon>Bacteria</taxon>
        <taxon>Bacillati</taxon>
        <taxon>Bacillota</taxon>
        <taxon>Clostridia</taxon>
        <taxon>Eubacteriales</taxon>
        <taxon>Oscillospiraceae</taxon>
        <taxon>Dysosmobacter</taxon>
    </lineage>
</organism>
<gene>
    <name evidence="2" type="ORF">EIO64_18505</name>
</gene>
<dbReference type="RefSeq" id="WP_158629758.1">
    <property type="nucleotide sequence ID" value="NZ_CP034413.3"/>
</dbReference>
<evidence type="ECO:0000313" key="2">
    <source>
        <dbReference type="EMBL" id="QQL05886.1"/>
    </source>
</evidence>
<feature type="transmembrane region" description="Helical" evidence="1">
    <location>
        <begin position="6"/>
        <end position="26"/>
    </location>
</feature>
<dbReference type="Proteomes" id="UP000298642">
    <property type="component" value="Chromosome"/>
</dbReference>
<name>A0A7T7IFX3_9FIRM</name>
<dbReference type="AlphaFoldDB" id="A0A7T7IFX3"/>
<keyword evidence="3" id="KW-1185">Reference proteome</keyword>
<keyword evidence="1" id="KW-0812">Transmembrane</keyword>